<keyword evidence="1" id="KW-0732">Signal</keyword>
<feature type="signal peptide" evidence="1">
    <location>
        <begin position="1"/>
        <end position="22"/>
    </location>
</feature>
<evidence type="ECO:0000256" key="1">
    <source>
        <dbReference type="SAM" id="SignalP"/>
    </source>
</evidence>
<organism evidence="2 3">
    <name type="scientific">Caerostris extrusa</name>
    <name type="common">Bark spider</name>
    <name type="synonym">Caerostris bankana</name>
    <dbReference type="NCBI Taxonomy" id="172846"/>
    <lineage>
        <taxon>Eukaryota</taxon>
        <taxon>Metazoa</taxon>
        <taxon>Ecdysozoa</taxon>
        <taxon>Arthropoda</taxon>
        <taxon>Chelicerata</taxon>
        <taxon>Arachnida</taxon>
        <taxon>Araneae</taxon>
        <taxon>Araneomorphae</taxon>
        <taxon>Entelegynae</taxon>
        <taxon>Araneoidea</taxon>
        <taxon>Araneidae</taxon>
        <taxon>Caerostris</taxon>
    </lineage>
</organism>
<keyword evidence="3" id="KW-1185">Reference proteome</keyword>
<name>A0AAV4WPJ5_CAEEX</name>
<accession>A0AAV4WPJ5</accession>
<evidence type="ECO:0000313" key="2">
    <source>
        <dbReference type="EMBL" id="GIY84831.1"/>
    </source>
</evidence>
<comment type="caution">
    <text evidence="2">The sequence shown here is derived from an EMBL/GenBank/DDBJ whole genome shotgun (WGS) entry which is preliminary data.</text>
</comment>
<proteinExistence type="predicted"/>
<dbReference type="AlphaFoldDB" id="A0AAV4WPJ5"/>
<evidence type="ECO:0000313" key="3">
    <source>
        <dbReference type="Proteomes" id="UP001054945"/>
    </source>
</evidence>
<reference evidence="2 3" key="1">
    <citation type="submission" date="2021-06" db="EMBL/GenBank/DDBJ databases">
        <title>Caerostris extrusa draft genome.</title>
        <authorList>
            <person name="Kono N."/>
            <person name="Arakawa K."/>
        </authorList>
    </citation>
    <scope>NUCLEOTIDE SEQUENCE [LARGE SCALE GENOMIC DNA]</scope>
</reference>
<dbReference type="Proteomes" id="UP001054945">
    <property type="component" value="Unassembled WGS sequence"/>
</dbReference>
<sequence length="92" mass="10294">MKLPINFALVLFIFYMMVLVQADGNESLSTNDSLVVDEFEETVAGMENSMKSFMDNIVKQLMPHALRIGLKSKASITCLVDLSSIFMNVKTQ</sequence>
<dbReference type="EMBL" id="BPLR01016575">
    <property type="protein sequence ID" value="GIY84831.1"/>
    <property type="molecule type" value="Genomic_DNA"/>
</dbReference>
<feature type="chain" id="PRO_5043596089" evidence="1">
    <location>
        <begin position="23"/>
        <end position="92"/>
    </location>
</feature>
<protein>
    <submittedName>
        <fullName evidence="2">Uncharacterized protein</fullName>
    </submittedName>
</protein>
<gene>
    <name evidence="2" type="ORF">CEXT_134701</name>
</gene>